<feature type="transmembrane region" description="Helical" evidence="2">
    <location>
        <begin position="149"/>
        <end position="170"/>
    </location>
</feature>
<evidence type="ECO:0000256" key="1">
    <source>
        <dbReference type="SAM" id="MobiDB-lite"/>
    </source>
</evidence>
<dbReference type="AlphaFoldDB" id="A0A086SVL5"/>
<feature type="transmembrane region" description="Helical" evidence="2">
    <location>
        <begin position="272"/>
        <end position="293"/>
    </location>
</feature>
<feature type="transmembrane region" description="Helical" evidence="2">
    <location>
        <begin position="53"/>
        <end position="74"/>
    </location>
</feature>
<feature type="transmembrane region" description="Helical" evidence="2">
    <location>
        <begin position="236"/>
        <end position="257"/>
    </location>
</feature>
<feature type="transmembrane region" description="Helical" evidence="2">
    <location>
        <begin position="86"/>
        <end position="109"/>
    </location>
</feature>
<feature type="transmembrane region" description="Helical" evidence="2">
    <location>
        <begin position="19"/>
        <end position="41"/>
    </location>
</feature>
<gene>
    <name evidence="3" type="ORF">ACRE_081500</name>
</gene>
<dbReference type="HOGENOM" id="CLU_022448_0_0_1"/>
<evidence type="ECO:0000256" key="2">
    <source>
        <dbReference type="SAM" id="Phobius"/>
    </source>
</evidence>
<organism evidence="3 4">
    <name type="scientific">Hapsidospora chrysogenum (strain ATCC 11550 / CBS 779.69 / DSM 880 / IAM 14645 / JCM 23072 / IMI 49137)</name>
    <name type="common">Acremonium chrysogenum</name>
    <dbReference type="NCBI Taxonomy" id="857340"/>
    <lineage>
        <taxon>Eukaryota</taxon>
        <taxon>Fungi</taxon>
        <taxon>Dikarya</taxon>
        <taxon>Ascomycota</taxon>
        <taxon>Pezizomycotina</taxon>
        <taxon>Sordariomycetes</taxon>
        <taxon>Hypocreomycetidae</taxon>
        <taxon>Hypocreales</taxon>
        <taxon>Bionectriaceae</taxon>
        <taxon>Hapsidospora</taxon>
    </lineage>
</organism>
<name>A0A086SVL5_HAPC1</name>
<keyword evidence="4" id="KW-1185">Reference proteome</keyword>
<proteinExistence type="predicted"/>
<keyword evidence="2" id="KW-0812">Transmembrane</keyword>
<dbReference type="SUPFAM" id="SSF48097">
    <property type="entry name" value="Regulator of G-protein signaling, RGS"/>
    <property type="match status" value="1"/>
</dbReference>
<dbReference type="EMBL" id="JPKY01000143">
    <property type="protein sequence ID" value="KFH41147.1"/>
    <property type="molecule type" value="Genomic_DNA"/>
</dbReference>
<feature type="transmembrane region" description="Helical" evidence="2">
    <location>
        <begin position="206"/>
        <end position="224"/>
    </location>
</feature>
<dbReference type="Gene3D" id="1.10.167.10">
    <property type="entry name" value="Regulator of G-protein Signalling 4, domain 2"/>
    <property type="match status" value="1"/>
</dbReference>
<dbReference type="InterPro" id="IPR044926">
    <property type="entry name" value="RGS_subdomain_2"/>
</dbReference>
<accession>A0A086SVL5</accession>
<dbReference type="InterPro" id="IPR036305">
    <property type="entry name" value="RGS_sf"/>
</dbReference>
<dbReference type="OrthoDB" id="5313079at2759"/>
<evidence type="ECO:0000313" key="4">
    <source>
        <dbReference type="Proteomes" id="UP000029964"/>
    </source>
</evidence>
<keyword evidence="2" id="KW-0472">Membrane</keyword>
<keyword evidence="2" id="KW-1133">Transmembrane helix</keyword>
<reference evidence="4" key="1">
    <citation type="journal article" date="2014" name="Genome Announc.">
        <title>Genome sequence and annotation of Acremonium chrysogenum, producer of the beta-lactam antibiotic cephalosporin C.</title>
        <authorList>
            <person name="Terfehr D."/>
            <person name="Dahlmann T.A."/>
            <person name="Specht T."/>
            <person name="Zadra I."/>
            <person name="Kuernsteiner H."/>
            <person name="Kueck U."/>
        </authorList>
    </citation>
    <scope>NUCLEOTIDE SEQUENCE [LARGE SCALE GENOMIC DNA]</scope>
    <source>
        <strain evidence="4">ATCC 11550 / CBS 779.69 / DSM 880 / IAM 14645 / JCM 23072 / IMI 49137</strain>
    </source>
</reference>
<sequence length="569" mass="64435">MGARLEVRDAGRTVDGLGVFYICLSVIWTLILLGGMAFLYAKRDMPILRIRGLPLSFGAVILLHLYWLAVQTGYIYGAYMAPSIEFWIMGIWLPFGIALFHASNSRFLYVAEMQKRFIRSDQIDPHRRPSSRKKTLMDKYRTLDYTTKMLALVCSGMAFQLFLTLFMFVVSRKFHPEFGIPGTEVYGTPEEQKAAAVKGWEWWPSVFWQCFWAWIVAPFILWRARGLHDSLGWRTQTIGCCVAGLHATPMWLVALYVPEMAAVNQYFIPPQWIAISIMLLEIFTIFLPVWEVLKHQSLRQETLESIARWEARNKSGQAGGSIETGSTYSSWGKPRKSKAGSVDSSSNNSVLTMDALEHTLDKNPEPLQQFSALKDFSGENIAFLRRVAEWKTKYYGSKGERKMSTIGEKGLPPSPTVEVDNRASFEDALRIYIDFISSRGAEFQINLSSPDFKKLAGVFEHAARIVYGDERTPDPATPFETPEWRIGSDTGANDSQTAINAASPRSEETAVMENVRYWGEIPDEFDEDIFEDAEMSIKYLVLTNTWPKYVKARRSMDSLDSFVSGGAAA</sequence>
<dbReference type="STRING" id="857340.A0A086SVL5"/>
<evidence type="ECO:0000313" key="3">
    <source>
        <dbReference type="EMBL" id="KFH41147.1"/>
    </source>
</evidence>
<protein>
    <recommendedName>
        <fullName evidence="5">RGS domain-containing protein</fullName>
    </recommendedName>
</protein>
<evidence type="ECO:0008006" key="5">
    <source>
        <dbReference type="Google" id="ProtNLM"/>
    </source>
</evidence>
<comment type="caution">
    <text evidence="3">The sequence shown here is derived from an EMBL/GenBank/DDBJ whole genome shotgun (WGS) entry which is preliminary data.</text>
</comment>
<feature type="region of interest" description="Disordered" evidence="1">
    <location>
        <begin position="316"/>
        <end position="347"/>
    </location>
</feature>
<dbReference type="Proteomes" id="UP000029964">
    <property type="component" value="Unassembled WGS sequence"/>
</dbReference>